<evidence type="ECO:0000256" key="1">
    <source>
        <dbReference type="ARBA" id="ARBA00007666"/>
    </source>
</evidence>
<proteinExistence type="evidence at transcript level"/>
<dbReference type="CDD" id="cd23158">
    <property type="entry name" value="Prefoldin_UXT"/>
    <property type="match status" value="1"/>
</dbReference>
<organism evidence="3">
    <name type="scientific">Eubosmina coregoni</name>
    <dbReference type="NCBI Taxonomy" id="186181"/>
    <lineage>
        <taxon>Eukaryota</taxon>
        <taxon>Metazoa</taxon>
        <taxon>Ecdysozoa</taxon>
        <taxon>Arthropoda</taxon>
        <taxon>Crustacea</taxon>
        <taxon>Branchiopoda</taxon>
        <taxon>Diplostraca</taxon>
        <taxon>Cladocera</taxon>
        <taxon>Anomopoda</taxon>
        <taxon>Bosminidae</taxon>
        <taxon>Eubosmina</taxon>
    </lineage>
</organism>
<name>A0A4Y7LSD6_9CRUS</name>
<dbReference type="InterPro" id="IPR009053">
    <property type="entry name" value="Prefoldin"/>
</dbReference>
<protein>
    <submittedName>
        <fullName evidence="3">EOG090X0MWD</fullName>
    </submittedName>
</protein>
<dbReference type="Gene3D" id="1.10.287.370">
    <property type="match status" value="1"/>
</dbReference>
<dbReference type="GO" id="GO:0000122">
    <property type="term" value="P:negative regulation of transcription by RNA polymerase II"/>
    <property type="evidence" value="ECO:0007669"/>
    <property type="project" value="InterPro"/>
</dbReference>
<sequence length="150" mass="17213">MTDSEKELSNQIQHYERFLNEVLRTKLRECLNARETFITDIHDYLQLKKSLENFNEIDTEPLKTKVDLGCGFFVQGKVTDVSKVFVSVGFGFNLELTHAETFTFIEKKVELLNQRVKALEEEAIQINTDIKLMLGTLAQLQNLVPTTSNA</sequence>
<evidence type="ECO:0000256" key="2">
    <source>
        <dbReference type="SAM" id="Coils"/>
    </source>
</evidence>
<evidence type="ECO:0000313" key="3">
    <source>
        <dbReference type="EMBL" id="SVE70223.1"/>
    </source>
</evidence>
<keyword evidence="2" id="KW-0175">Coiled coil</keyword>
<dbReference type="PANTHER" id="PTHR13345:SF9">
    <property type="entry name" value="PROTEIN UXT"/>
    <property type="match status" value="1"/>
</dbReference>
<comment type="similarity">
    <text evidence="1">Belongs to the UXT family.</text>
</comment>
<dbReference type="PANTHER" id="PTHR13345">
    <property type="entry name" value="MEDIATOR OF RNA POLYMERASE II TRANSCRIPTION SUBUNIT 10"/>
    <property type="match status" value="1"/>
</dbReference>
<dbReference type="PRINTS" id="PR01502">
    <property type="entry name" value="UXTPROTEIN"/>
</dbReference>
<dbReference type="InterPro" id="IPR004127">
    <property type="entry name" value="Prefoldin_subunit_alpha"/>
</dbReference>
<feature type="coiled-coil region" evidence="2">
    <location>
        <begin position="102"/>
        <end position="129"/>
    </location>
</feature>
<accession>A0A4Y7LSD6</accession>
<reference evidence="3" key="1">
    <citation type="submission" date="2018-08" db="EMBL/GenBank/DDBJ databases">
        <authorList>
            <person name="Cornetti L."/>
        </authorList>
    </citation>
    <scope>NUCLEOTIDE SEQUENCE</scope>
    <source>
        <strain evidence="3">FI-BAL1-1</strain>
    </source>
</reference>
<dbReference type="AlphaFoldDB" id="A0A4Y7LSD6"/>
<dbReference type="Pfam" id="PF02996">
    <property type="entry name" value="Prefoldin"/>
    <property type="match status" value="1"/>
</dbReference>
<dbReference type="GO" id="GO:0045944">
    <property type="term" value="P:positive regulation of transcription by RNA polymerase II"/>
    <property type="evidence" value="ECO:0007669"/>
    <property type="project" value="TreeGrafter"/>
</dbReference>
<dbReference type="SUPFAM" id="SSF46579">
    <property type="entry name" value="Prefoldin"/>
    <property type="match status" value="1"/>
</dbReference>
<dbReference type="GO" id="GO:0003714">
    <property type="term" value="F:transcription corepressor activity"/>
    <property type="evidence" value="ECO:0007669"/>
    <property type="project" value="InterPro"/>
</dbReference>
<dbReference type="GO" id="GO:0016592">
    <property type="term" value="C:mediator complex"/>
    <property type="evidence" value="ECO:0007669"/>
    <property type="project" value="TreeGrafter"/>
</dbReference>
<dbReference type="EMBL" id="LR000604">
    <property type="protein sequence ID" value="SVE70223.1"/>
    <property type="molecule type" value="mRNA"/>
</dbReference>
<gene>
    <name evidence="3" type="primary">EOG090X0MWD</name>
</gene>
<dbReference type="InterPro" id="IPR003994">
    <property type="entry name" value="UXT"/>
</dbReference>